<evidence type="ECO:0000313" key="2">
    <source>
        <dbReference type="Proteomes" id="UP000326729"/>
    </source>
</evidence>
<sequence>MGASLLAKDVNDDEGCLNVRGALTSFASKLAPTRGELTRAYLALLLEPKTCRSEPARDGLKSTAFNQQARVFVNDHREQARSYKVSVSLAA</sequence>
<dbReference type="EMBL" id="CABVGY010000019">
    <property type="protein sequence ID" value="VVN03474.1"/>
    <property type="molecule type" value="Genomic_DNA"/>
</dbReference>
<gene>
    <name evidence="1" type="ORF">PS659_03476</name>
</gene>
<organism evidence="1 2">
    <name type="scientific">Pseudomonas fluorescens</name>
    <dbReference type="NCBI Taxonomy" id="294"/>
    <lineage>
        <taxon>Bacteria</taxon>
        <taxon>Pseudomonadati</taxon>
        <taxon>Pseudomonadota</taxon>
        <taxon>Gammaproteobacteria</taxon>
        <taxon>Pseudomonadales</taxon>
        <taxon>Pseudomonadaceae</taxon>
        <taxon>Pseudomonas</taxon>
    </lineage>
</organism>
<dbReference type="Proteomes" id="UP000326729">
    <property type="component" value="Unassembled WGS sequence"/>
</dbReference>
<dbReference type="AlphaFoldDB" id="A0A5E6UJX8"/>
<protein>
    <submittedName>
        <fullName evidence="1">Uncharacterized protein</fullName>
    </submittedName>
</protein>
<reference evidence="1 2" key="1">
    <citation type="submission" date="2019-09" db="EMBL/GenBank/DDBJ databases">
        <authorList>
            <person name="Chandra G."/>
            <person name="Truman W A."/>
        </authorList>
    </citation>
    <scope>NUCLEOTIDE SEQUENCE [LARGE SCALE GENOMIC DNA]</scope>
    <source>
        <strain evidence="1">PS659</strain>
    </source>
</reference>
<name>A0A5E6UJX8_PSEFL</name>
<dbReference type="OrthoDB" id="7033537at2"/>
<evidence type="ECO:0000313" key="1">
    <source>
        <dbReference type="EMBL" id="VVN03474.1"/>
    </source>
</evidence>
<proteinExistence type="predicted"/>
<accession>A0A5E6UJX8</accession>